<dbReference type="Pfam" id="PF13511">
    <property type="entry name" value="DUF4124"/>
    <property type="match status" value="1"/>
</dbReference>
<name>A0ABU5V5T3_9GAMM</name>
<evidence type="ECO:0000256" key="2">
    <source>
        <dbReference type="SAM" id="SignalP"/>
    </source>
</evidence>
<evidence type="ECO:0000313" key="4">
    <source>
        <dbReference type="EMBL" id="MEA5668718.1"/>
    </source>
</evidence>
<dbReference type="RefSeq" id="WP_323439256.1">
    <property type="nucleotide sequence ID" value="NZ_JAYFUH010000249.1"/>
</dbReference>
<organism evidence="4 5">
    <name type="scientific">Stenotrophomonas capsici</name>
    <dbReference type="NCBI Taxonomy" id="3110230"/>
    <lineage>
        <taxon>Bacteria</taxon>
        <taxon>Pseudomonadati</taxon>
        <taxon>Pseudomonadota</taxon>
        <taxon>Gammaproteobacteria</taxon>
        <taxon>Lysobacterales</taxon>
        <taxon>Lysobacteraceae</taxon>
        <taxon>Stenotrophomonas</taxon>
    </lineage>
</organism>
<feature type="domain" description="DUF4124" evidence="3">
    <location>
        <begin position="10"/>
        <end position="58"/>
    </location>
</feature>
<dbReference type="InterPro" id="IPR025392">
    <property type="entry name" value="DUF4124"/>
</dbReference>
<keyword evidence="2" id="KW-0732">Signal</keyword>
<evidence type="ECO:0000313" key="5">
    <source>
        <dbReference type="Proteomes" id="UP001301653"/>
    </source>
</evidence>
<comment type="caution">
    <text evidence="4">The sequence shown here is derived from an EMBL/GenBank/DDBJ whole genome shotgun (WGS) entry which is preliminary data.</text>
</comment>
<evidence type="ECO:0000256" key="1">
    <source>
        <dbReference type="SAM" id="MobiDB-lite"/>
    </source>
</evidence>
<evidence type="ECO:0000259" key="3">
    <source>
        <dbReference type="Pfam" id="PF13511"/>
    </source>
</evidence>
<reference evidence="4 5" key="1">
    <citation type="submission" date="2023-12" db="EMBL/GenBank/DDBJ databases">
        <title>Stenotrophomonas guangdongensis sp. nov., isolated from wilted pepper plants (Capsicum annuum).</title>
        <authorList>
            <person name="Qiu M."/>
            <person name="Li Y."/>
            <person name="Liu Q."/>
            <person name="Zhang X."/>
            <person name="Huang Y."/>
            <person name="Guo R."/>
            <person name="Hu M."/>
            <person name="Zhou J."/>
            <person name="Zhou X."/>
        </authorList>
    </citation>
    <scope>NUCLEOTIDE SEQUENCE [LARGE SCALE GENOMIC DNA]</scope>
    <source>
        <strain evidence="4 5">MH1</strain>
    </source>
</reference>
<feature type="signal peptide" evidence="2">
    <location>
        <begin position="1"/>
        <end position="21"/>
    </location>
</feature>
<proteinExistence type="predicted"/>
<protein>
    <submittedName>
        <fullName evidence="4">DUF4124 domain-containing protein</fullName>
    </submittedName>
</protein>
<feature type="region of interest" description="Disordered" evidence="1">
    <location>
        <begin position="155"/>
        <end position="180"/>
    </location>
</feature>
<dbReference type="Proteomes" id="UP001301653">
    <property type="component" value="Unassembled WGS sequence"/>
</dbReference>
<feature type="region of interest" description="Disordered" evidence="1">
    <location>
        <begin position="51"/>
        <end position="91"/>
    </location>
</feature>
<keyword evidence="5" id="KW-1185">Reference proteome</keyword>
<gene>
    <name evidence="4" type="ORF">VA603_14320</name>
</gene>
<accession>A0ABU5V5T3</accession>
<feature type="chain" id="PRO_5045490483" evidence="2">
    <location>
        <begin position="22"/>
        <end position="180"/>
    </location>
</feature>
<dbReference type="EMBL" id="JAYFUH010000249">
    <property type="protein sequence ID" value="MEA5668718.1"/>
    <property type="molecule type" value="Genomic_DNA"/>
</dbReference>
<feature type="compositionally biased region" description="Low complexity" evidence="1">
    <location>
        <begin position="57"/>
        <end position="77"/>
    </location>
</feature>
<sequence>MPNTILLPLLLLLLLPAGAHAQVYKCKGKSGETMYSEHPCDARAEPMKLREDRVASTAAGTGTEPPGQPPTEATPAAMADAGTSGDGEANRAAERACIATATASIYGSSNDRVGTLQQQMAMLNDQLAAATTAERSQALRGRMATFRQAITREHANAQSQLNSARRACAEQHRPAAVPAR</sequence>